<name>A0A263BXF3_9BACI</name>
<keyword evidence="3" id="KW-1185">Reference proteome</keyword>
<feature type="transmembrane region" description="Helical" evidence="1">
    <location>
        <begin position="34"/>
        <end position="50"/>
    </location>
</feature>
<dbReference type="EMBL" id="NPIA01000001">
    <property type="protein sequence ID" value="OZM58441.1"/>
    <property type="molecule type" value="Genomic_DNA"/>
</dbReference>
<proteinExistence type="predicted"/>
<evidence type="ECO:0000313" key="3">
    <source>
        <dbReference type="Proteomes" id="UP000217083"/>
    </source>
</evidence>
<keyword evidence="1" id="KW-0812">Transmembrane</keyword>
<evidence type="ECO:0000313" key="2">
    <source>
        <dbReference type="EMBL" id="OZM58441.1"/>
    </source>
</evidence>
<feature type="transmembrane region" description="Helical" evidence="1">
    <location>
        <begin position="7"/>
        <end position="28"/>
    </location>
</feature>
<dbReference type="Proteomes" id="UP000217083">
    <property type="component" value="Unassembled WGS sequence"/>
</dbReference>
<dbReference type="RefSeq" id="WP_094921342.1">
    <property type="nucleotide sequence ID" value="NZ_NPIA01000001.1"/>
</dbReference>
<reference evidence="3" key="1">
    <citation type="submission" date="2017-08" db="EMBL/GenBank/DDBJ databases">
        <authorList>
            <person name="Huang Z."/>
        </authorList>
    </citation>
    <scope>NUCLEOTIDE SEQUENCE [LARGE SCALE GENOMIC DNA]</scope>
    <source>
        <strain evidence="3">SA5d-4</strain>
    </source>
</reference>
<evidence type="ECO:0008006" key="4">
    <source>
        <dbReference type="Google" id="ProtNLM"/>
    </source>
</evidence>
<reference evidence="2 3" key="2">
    <citation type="submission" date="2017-09" db="EMBL/GenBank/DDBJ databases">
        <title>Bacillus patelloidae sp. nov., isolated from the intestinal tract of a marine limpet.</title>
        <authorList>
            <person name="Liu R."/>
            <person name="Dong C."/>
            <person name="Shao Z."/>
        </authorList>
    </citation>
    <scope>NUCLEOTIDE SEQUENCE [LARGE SCALE GENOMIC DNA]</scope>
    <source>
        <strain evidence="2 3">SA5d-4</strain>
    </source>
</reference>
<accession>A0A263BXF3</accession>
<dbReference type="InterPro" id="IPR035211">
    <property type="entry name" value="DUF5325"/>
</dbReference>
<sequence length="60" mass="6745">MSRHNIYFLTLSIFTVLCLLLVGVAIAYRSVTGILLAIVGVIIFMGIGFMKKKQLREENE</sequence>
<keyword evidence="1" id="KW-0472">Membrane</keyword>
<organism evidence="2 3">
    <name type="scientific">Lottiidibacillus patelloidae</name>
    <dbReference type="NCBI Taxonomy" id="2670334"/>
    <lineage>
        <taxon>Bacteria</taxon>
        <taxon>Bacillati</taxon>
        <taxon>Bacillota</taxon>
        <taxon>Bacilli</taxon>
        <taxon>Bacillales</taxon>
        <taxon>Bacillaceae</taxon>
        <taxon>Lottiidibacillus</taxon>
    </lineage>
</organism>
<dbReference type="Pfam" id="PF17259">
    <property type="entry name" value="DUF5325"/>
    <property type="match status" value="1"/>
</dbReference>
<dbReference type="AlphaFoldDB" id="A0A263BXF3"/>
<comment type="caution">
    <text evidence="2">The sequence shown here is derived from an EMBL/GenBank/DDBJ whole genome shotgun (WGS) entry which is preliminary data.</text>
</comment>
<evidence type="ECO:0000256" key="1">
    <source>
        <dbReference type="SAM" id="Phobius"/>
    </source>
</evidence>
<protein>
    <recommendedName>
        <fullName evidence="4">YlaF family protein</fullName>
    </recommendedName>
</protein>
<gene>
    <name evidence="2" type="ORF">CIB95_02415</name>
</gene>
<keyword evidence="1" id="KW-1133">Transmembrane helix</keyword>